<dbReference type="Proteomes" id="UP000029525">
    <property type="component" value="Unassembled WGS sequence"/>
</dbReference>
<dbReference type="Gene3D" id="3.40.50.720">
    <property type="entry name" value="NAD(P)-binding Rossmann-like Domain"/>
    <property type="match status" value="1"/>
</dbReference>
<name>A0A096CI72_9BACT</name>
<accession>A0A096CI72</accession>
<dbReference type="PANTHER" id="PTHR40459">
    <property type="entry name" value="CONSERVED HYPOTHETICAL ALANINE AND LEUCINE RICH PROTEIN"/>
    <property type="match status" value="1"/>
</dbReference>
<dbReference type="PANTHER" id="PTHR40459:SF1">
    <property type="entry name" value="CONSERVED HYPOTHETICAL ALANINE AND LEUCINE RICH PROTEIN"/>
    <property type="match status" value="1"/>
</dbReference>
<evidence type="ECO:0000313" key="3">
    <source>
        <dbReference type="EMBL" id="KGF45009.1"/>
    </source>
</evidence>
<dbReference type="SUPFAM" id="SSF51735">
    <property type="entry name" value="NAD(P)-binding Rossmann-fold domains"/>
    <property type="match status" value="1"/>
</dbReference>
<dbReference type="Pfam" id="PF03807">
    <property type="entry name" value="F420_oxidored"/>
    <property type="match status" value="1"/>
</dbReference>
<dbReference type="Pfam" id="PF10728">
    <property type="entry name" value="DUF2520"/>
    <property type="match status" value="1"/>
</dbReference>
<protein>
    <submittedName>
        <fullName evidence="3">NADP oxidoreductase</fullName>
    </submittedName>
</protein>
<dbReference type="InterPro" id="IPR018931">
    <property type="entry name" value="DUF2520"/>
</dbReference>
<dbReference type="EMBL" id="JRNQ01000021">
    <property type="protein sequence ID" value="KGF45009.1"/>
    <property type="molecule type" value="Genomic_DNA"/>
</dbReference>
<organism evidence="3 4">
    <name type="scientific">Prevotella bivia DNF00320</name>
    <dbReference type="NCBI Taxonomy" id="1401068"/>
    <lineage>
        <taxon>Bacteria</taxon>
        <taxon>Pseudomonadati</taxon>
        <taxon>Bacteroidota</taxon>
        <taxon>Bacteroidia</taxon>
        <taxon>Bacteroidales</taxon>
        <taxon>Prevotellaceae</taxon>
        <taxon>Prevotella</taxon>
    </lineage>
</organism>
<proteinExistence type="predicted"/>
<dbReference type="AlphaFoldDB" id="A0A096CI72"/>
<dbReference type="SUPFAM" id="SSF48179">
    <property type="entry name" value="6-phosphogluconate dehydrogenase C-terminal domain-like"/>
    <property type="match status" value="1"/>
</dbReference>
<evidence type="ECO:0000313" key="4">
    <source>
        <dbReference type="Proteomes" id="UP000029525"/>
    </source>
</evidence>
<gene>
    <name evidence="3" type="ORF">HMPREF0647_04255</name>
</gene>
<dbReference type="RefSeq" id="WP_036866560.1">
    <property type="nucleotide sequence ID" value="NZ_JRNQ01000021.1"/>
</dbReference>
<feature type="domain" description="Pyrroline-5-carboxylate reductase catalytic N-terminal" evidence="1">
    <location>
        <begin position="3"/>
        <end position="87"/>
    </location>
</feature>
<reference evidence="3 4" key="1">
    <citation type="submission" date="2014-07" db="EMBL/GenBank/DDBJ databases">
        <authorList>
            <person name="McCorrison J."/>
            <person name="Sanka R."/>
            <person name="Torralba M."/>
            <person name="Gillis M."/>
            <person name="Haft D.H."/>
            <person name="Methe B."/>
            <person name="Sutton G."/>
            <person name="Nelson K.E."/>
        </authorList>
    </citation>
    <scope>NUCLEOTIDE SEQUENCE [LARGE SCALE GENOMIC DNA]</scope>
    <source>
        <strain evidence="3 4">DNF00320</strain>
    </source>
</reference>
<sequence>MNIVIIGAGNLATQLGLALKDAGQEVVQVYSRTEESAKLLADRLSCAWTISTNNILEDADYYIFSVKDSVLELLITEVCKKISKGTFLHTAGSMPYDIFKAKVKCYGVLYPLQTFSKERKVDFKEIPIFIEGSTVEAYRRLQMLAELLSPKIYPLTSEARRYLHLAAVWACNFTNHCYTIAQDVLEREQIPFEVLLPLINETARKVNEVKPNKAQTGPAVRYDKNVIEKQINLMESSPLQQELYKLLSKSIHKTNSNKNT</sequence>
<dbReference type="OrthoDB" id="9810755at2"/>
<dbReference type="InterPro" id="IPR028939">
    <property type="entry name" value="P5C_Rdtase_cat_N"/>
</dbReference>
<dbReference type="InterPro" id="IPR036291">
    <property type="entry name" value="NAD(P)-bd_dom_sf"/>
</dbReference>
<evidence type="ECO:0000259" key="2">
    <source>
        <dbReference type="Pfam" id="PF10728"/>
    </source>
</evidence>
<evidence type="ECO:0000259" key="1">
    <source>
        <dbReference type="Pfam" id="PF03807"/>
    </source>
</evidence>
<comment type="caution">
    <text evidence="3">The sequence shown here is derived from an EMBL/GenBank/DDBJ whole genome shotgun (WGS) entry which is preliminary data.</text>
</comment>
<dbReference type="InterPro" id="IPR037108">
    <property type="entry name" value="TM1727-like_C_sf"/>
</dbReference>
<dbReference type="Gene3D" id="1.10.1040.20">
    <property type="entry name" value="ProC-like, C-terminal domain"/>
    <property type="match status" value="1"/>
</dbReference>
<dbReference type="InterPro" id="IPR008927">
    <property type="entry name" value="6-PGluconate_DH-like_C_sf"/>
</dbReference>
<feature type="domain" description="DUF2520" evidence="2">
    <location>
        <begin position="126"/>
        <end position="251"/>
    </location>
</feature>